<feature type="compositionally biased region" description="Acidic residues" evidence="1">
    <location>
        <begin position="13"/>
        <end position="24"/>
    </location>
</feature>
<reference evidence="2 3" key="1">
    <citation type="journal article" date="2005" name="PLoS Biol.">
        <title>The genomes of Oryza sativa: a history of duplications.</title>
        <authorList>
            <person name="Yu J."/>
            <person name="Wang J."/>
            <person name="Lin W."/>
            <person name="Li S."/>
            <person name="Li H."/>
            <person name="Zhou J."/>
            <person name="Ni P."/>
            <person name="Dong W."/>
            <person name="Hu S."/>
            <person name="Zeng C."/>
            <person name="Zhang J."/>
            <person name="Zhang Y."/>
            <person name="Li R."/>
            <person name="Xu Z."/>
            <person name="Li S."/>
            <person name="Li X."/>
            <person name="Zheng H."/>
            <person name="Cong L."/>
            <person name="Lin L."/>
            <person name="Yin J."/>
            <person name="Geng J."/>
            <person name="Li G."/>
            <person name="Shi J."/>
            <person name="Liu J."/>
            <person name="Lv H."/>
            <person name="Li J."/>
            <person name="Wang J."/>
            <person name="Deng Y."/>
            <person name="Ran L."/>
            <person name="Shi X."/>
            <person name="Wang X."/>
            <person name="Wu Q."/>
            <person name="Li C."/>
            <person name="Ren X."/>
            <person name="Wang J."/>
            <person name="Wang X."/>
            <person name="Li D."/>
            <person name="Liu D."/>
            <person name="Zhang X."/>
            <person name="Ji Z."/>
            <person name="Zhao W."/>
            <person name="Sun Y."/>
            <person name="Zhang Z."/>
            <person name="Bao J."/>
            <person name="Han Y."/>
            <person name="Dong L."/>
            <person name="Ji J."/>
            <person name="Chen P."/>
            <person name="Wu S."/>
            <person name="Liu J."/>
            <person name="Xiao Y."/>
            <person name="Bu D."/>
            <person name="Tan J."/>
            <person name="Yang L."/>
            <person name="Ye C."/>
            <person name="Zhang J."/>
            <person name="Xu J."/>
            <person name="Zhou Y."/>
            <person name="Yu Y."/>
            <person name="Zhang B."/>
            <person name="Zhuang S."/>
            <person name="Wei H."/>
            <person name="Liu B."/>
            <person name="Lei M."/>
            <person name="Yu H."/>
            <person name="Li Y."/>
            <person name="Xu H."/>
            <person name="Wei S."/>
            <person name="He X."/>
            <person name="Fang L."/>
            <person name="Zhang Z."/>
            <person name="Zhang Y."/>
            <person name="Huang X."/>
            <person name="Su Z."/>
            <person name="Tong W."/>
            <person name="Li J."/>
            <person name="Tong Z."/>
            <person name="Li S."/>
            <person name="Ye J."/>
            <person name="Wang L."/>
            <person name="Fang L."/>
            <person name="Lei T."/>
            <person name="Chen C."/>
            <person name="Chen H."/>
            <person name="Xu Z."/>
            <person name="Li H."/>
            <person name="Huang H."/>
            <person name="Zhang F."/>
            <person name="Xu H."/>
            <person name="Li N."/>
            <person name="Zhao C."/>
            <person name="Li S."/>
            <person name="Dong L."/>
            <person name="Huang Y."/>
            <person name="Li L."/>
            <person name="Xi Y."/>
            <person name="Qi Q."/>
            <person name="Li W."/>
            <person name="Zhang B."/>
            <person name="Hu W."/>
            <person name="Zhang Y."/>
            <person name="Tian X."/>
            <person name="Jiao Y."/>
            <person name="Liang X."/>
            <person name="Jin J."/>
            <person name="Gao L."/>
            <person name="Zheng W."/>
            <person name="Hao B."/>
            <person name="Liu S."/>
            <person name="Wang W."/>
            <person name="Yuan L."/>
            <person name="Cao M."/>
            <person name="McDermott J."/>
            <person name="Samudrala R."/>
            <person name="Wang J."/>
            <person name="Wong G.K."/>
            <person name="Yang H."/>
        </authorList>
    </citation>
    <scope>NUCLEOTIDE SEQUENCE [LARGE SCALE GENOMIC DNA]</scope>
    <source>
        <strain evidence="3">cv. 93-11</strain>
    </source>
</reference>
<organism evidence="2 3">
    <name type="scientific">Oryza sativa subsp. indica</name>
    <name type="common">Rice</name>
    <dbReference type="NCBI Taxonomy" id="39946"/>
    <lineage>
        <taxon>Eukaryota</taxon>
        <taxon>Viridiplantae</taxon>
        <taxon>Streptophyta</taxon>
        <taxon>Embryophyta</taxon>
        <taxon>Tracheophyta</taxon>
        <taxon>Spermatophyta</taxon>
        <taxon>Magnoliopsida</taxon>
        <taxon>Liliopsida</taxon>
        <taxon>Poales</taxon>
        <taxon>Poaceae</taxon>
        <taxon>BOP clade</taxon>
        <taxon>Oryzoideae</taxon>
        <taxon>Oryzeae</taxon>
        <taxon>Oryzinae</taxon>
        <taxon>Oryza</taxon>
        <taxon>Oryza sativa</taxon>
    </lineage>
</organism>
<keyword evidence="3" id="KW-1185">Reference proteome</keyword>
<feature type="compositionally biased region" description="Basic and acidic residues" evidence="1">
    <location>
        <begin position="96"/>
        <end position="111"/>
    </location>
</feature>
<evidence type="ECO:0000256" key="1">
    <source>
        <dbReference type="SAM" id="MobiDB-lite"/>
    </source>
</evidence>
<sequence length="119" mass="13024">MRCAEGGNAGWDSDAESEASDAEMDGQWRRKAGEAAAACRERVKQPEALRLLQDVVPGWLAGLRRLAAAWRGCGVAWRGEAAARRGAGMGWRGKLRNRDESARHEKGEAKPTTRINTLH</sequence>
<protein>
    <submittedName>
        <fullName evidence="2">Uncharacterized protein</fullName>
    </submittedName>
</protein>
<dbReference type="AlphaFoldDB" id="A2ZEP8"/>
<accession>A2ZEP8</accession>
<proteinExistence type="predicted"/>
<name>A2ZEP8_ORYSI</name>
<gene>
    <name evidence="2" type="ORF">OsI_36262</name>
</gene>
<evidence type="ECO:0000313" key="3">
    <source>
        <dbReference type="Proteomes" id="UP000007015"/>
    </source>
</evidence>
<dbReference type="Gramene" id="BGIOSGA035340-TA">
    <property type="protein sequence ID" value="BGIOSGA035340-PA"/>
    <property type="gene ID" value="BGIOSGA035340"/>
</dbReference>
<dbReference type="EMBL" id="CM000136">
    <property type="protein sequence ID" value="EAY81082.1"/>
    <property type="molecule type" value="Genomic_DNA"/>
</dbReference>
<feature type="region of interest" description="Disordered" evidence="1">
    <location>
        <begin position="1"/>
        <end position="29"/>
    </location>
</feature>
<evidence type="ECO:0000313" key="2">
    <source>
        <dbReference type="EMBL" id="EAY81082.1"/>
    </source>
</evidence>
<dbReference type="HOGENOM" id="CLU_2065368_0_0_1"/>
<feature type="region of interest" description="Disordered" evidence="1">
    <location>
        <begin position="93"/>
        <end position="119"/>
    </location>
</feature>
<dbReference type="Proteomes" id="UP000007015">
    <property type="component" value="Chromosome 11"/>
</dbReference>